<dbReference type="EMBL" id="JAAAMI010000006">
    <property type="protein sequence ID" value="NDV44200.1"/>
    <property type="molecule type" value="Genomic_DNA"/>
</dbReference>
<dbReference type="PROSITE" id="PS01124">
    <property type="entry name" value="HTH_ARAC_FAMILY_2"/>
    <property type="match status" value="1"/>
</dbReference>
<keyword evidence="6" id="KW-1185">Reference proteome</keyword>
<dbReference type="SUPFAM" id="SSF46689">
    <property type="entry name" value="Homeodomain-like"/>
    <property type="match status" value="1"/>
</dbReference>
<gene>
    <name evidence="5" type="ORF">GTK07_12765</name>
</gene>
<dbReference type="GO" id="GO:0043565">
    <property type="term" value="F:sequence-specific DNA binding"/>
    <property type="evidence" value="ECO:0007669"/>
    <property type="project" value="InterPro"/>
</dbReference>
<reference evidence="5 6" key="1">
    <citation type="submission" date="2020-01" db="EMBL/GenBank/DDBJ databases">
        <title>Muricauda sediminis sp.nov. 40Bstr401.</title>
        <authorList>
            <person name="Xue Z."/>
            <person name="Zhu S."/>
            <person name="Ren N."/>
            <person name="Chen T."/>
            <person name="Chen X."/>
            <person name="Chen J."/>
            <person name="Yang J."/>
        </authorList>
    </citation>
    <scope>NUCLEOTIDE SEQUENCE [LARGE SCALE GENOMIC DNA]</scope>
    <source>
        <strain evidence="5 6">40Bstr401</strain>
    </source>
</reference>
<dbReference type="Gene3D" id="1.10.10.60">
    <property type="entry name" value="Homeodomain-like"/>
    <property type="match status" value="2"/>
</dbReference>
<dbReference type="Proteomes" id="UP000468707">
    <property type="component" value="Unassembled WGS sequence"/>
</dbReference>
<keyword evidence="2" id="KW-0238">DNA-binding</keyword>
<keyword evidence="3" id="KW-0804">Transcription</keyword>
<organism evidence="5 6">
    <name type="scientific">Flagellimonas sediminis</name>
    <dbReference type="NCBI Taxonomy" id="2696468"/>
    <lineage>
        <taxon>Bacteria</taxon>
        <taxon>Pseudomonadati</taxon>
        <taxon>Bacteroidota</taxon>
        <taxon>Flavobacteriia</taxon>
        <taxon>Flavobacteriales</taxon>
        <taxon>Flavobacteriaceae</taxon>
        <taxon>Flagellimonas</taxon>
    </lineage>
</organism>
<accession>A0A6I5L5P2</accession>
<dbReference type="Pfam" id="PF12833">
    <property type="entry name" value="HTH_18"/>
    <property type="match status" value="1"/>
</dbReference>
<dbReference type="AlphaFoldDB" id="A0A6I5L5P2"/>
<keyword evidence="1" id="KW-0805">Transcription regulation</keyword>
<dbReference type="PANTHER" id="PTHR43280">
    <property type="entry name" value="ARAC-FAMILY TRANSCRIPTIONAL REGULATOR"/>
    <property type="match status" value="1"/>
</dbReference>
<sequence>MKRLLTKILSRYLGDEKPMKIPEKSCKKYRKSGLTREQAATIREKIQLALEEDHLYRNNALGLDDLADHIQHNRYKVSQVINTYFSKNFYSFLNEYRIQEAKILLEKDPELSVKVIMYEVGFNSKNSFYSSFKKVTGLSPNDYRNIVGYEYDVQMA</sequence>
<proteinExistence type="predicted"/>
<evidence type="ECO:0000313" key="6">
    <source>
        <dbReference type="Proteomes" id="UP000468707"/>
    </source>
</evidence>
<evidence type="ECO:0000256" key="3">
    <source>
        <dbReference type="ARBA" id="ARBA00023163"/>
    </source>
</evidence>
<dbReference type="SMART" id="SM00342">
    <property type="entry name" value="HTH_ARAC"/>
    <property type="match status" value="1"/>
</dbReference>
<evidence type="ECO:0000256" key="2">
    <source>
        <dbReference type="ARBA" id="ARBA00023125"/>
    </source>
</evidence>
<dbReference type="InterPro" id="IPR020449">
    <property type="entry name" value="Tscrpt_reg_AraC-type_HTH"/>
</dbReference>
<dbReference type="PRINTS" id="PR00032">
    <property type="entry name" value="HTHARAC"/>
</dbReference>
<dbReference type="RefSeq" id="WP_163635640.1">
    <property type="nucleotide sequence ID" value="NZ_JAAAMI010000006.1"/>
</dbReference>
<protein>
    <submittedName>
        <fullName evidence="5">Helix-turn-helix domain-containing protein</fullName>
    </submittedName>
</protein>
<dbReference type="PANTHER" id="PTHR43280:SF29">
    <property type="entry name" value="ARAC-FAMILY TRANSCRIPTIONAL REGULATOR"/>
    <property type="match status" value="1"/>
</dbReference>
<dbReference type="GO" id="GO:0003700">
    <property type="term" value="F:DNA-binding transcription factor activity"/>
    <property type="evidence" value="ECO:0007669"/>
    <property type="project" value="InterPro"/>
</dbReference>
<comment type="caution">
    <text evidence="5">The sequence shown here is derived from an EMBL/GenBank/DDBJ whole genome shotgun (WGS) entry which is preliminary data.</text>
</comment>
<evidence type="ECO:0000313" key="5">
    <source>
        <dbReference type="EMBL" id="NDV44200.1"/>
    </source>
</evidence>
<name>A0A6I5L5P2_9FLAO</name>
<dbReference type="InterPro" id="IPR009057">
    <property type="entry name" value="Homeodomain-like_sf"/>
</dbReference>
<feature type="domain" description="HTH araC/xylS-type" evidence="4">
    <location>
        <begin position="44"/>
        <end position="146"/>
    </location>
</feature>
<evidence type="ECO:0000259" key="4">
    <source>
        <dbReference type="PROSITE" id="PS01124"/>
    </source>
</evidence>
<dbReference type="InterPro" id="IPR018060">
    <property type="entry name" value="HTH_AraC"/>
</dbReference>
<evidence type="ECO:0000256" key="1">
    <source>
        <dbReference type="ARBA" id="ARBA00023015"/>
    </source>
</evidence>